<dbReference type="InterPro" id="IPR008979">
    <property type="entry name" value="Galactose-bd-like_sf"/>
</dbReference>
<evidence type="ECO:0000256" key="1">
    <source>
        <dbReference type="ARBA" id="ARBA00022729"/>
    </source>
</evidence>
<name>A0A090Q775_9FLAO</name>
<keyword evidence="1 2" id="KW-0732">Signal</keyword>
<comment type="caution">
    <text evidence="4">The sequence shown here is derived from an EMBL/GenBank/DDBJ whole genome shotgun (WGS) entry which is preliminary data.</text>
</comment>
<evidence type="ECO:0000259" key="3">
    <source>
        <dbReference type="PROSITE" id="PS51175"/>
    </source>
</evidence>
<dbReference type="SUPFAM" id="SSF49785">
    <property type="entry name" value="Galactose-binding domain-like"/>
    <property type="match status" value="1"/>
</dbReference>
<feature type="domain" description="CBM6" evidence="3">
    <location>
        <begin position="81"/>
        <end position="224"/>
    </location>
</feature>
<organism evidence="4 5">
    <name type="scientific">Nonlabens tegetincola</name>
    <dbReference type="NCBI Taxonomy" id="323273"/>
    <lineage>
        <taxon>Bacteria</taxon>
        <taxon>Pseudomonadati</taxon>
        <taxon>Bacteroidota</taxon>
        <taxon>Flavobacteriia</taxon>
        <taxon>Flavobacteriales</taxon>
        <taxon>Flavobacteriaceae</taxon>
        <taxon>Nonlabens</taxon>
    </lineage>
</organism>
<evidence type="ECO:0000256" key="2">
    <source>
        <dbReference type="SAM" id="SignalP"/>
    </source>
</evidence>
<evidence type="ECO:0000313" key="5">
    <source>
        <dbReference type="Proteomes" id="UP000029221"/>
    </source>
</evidence>
<accession>A0A090Q775</accession>
<proteinExistence type="predicted"/>
<protein>
    <recommendedName>
        <fullName evidence="3">CBM6 domain-containing protein</fullName>
    </recommendedName>
</protein>
<dbReference type="AlphaFoldDB" id="A0A090Q775"/>
<dbReference type="Proteomes" id="UP000029221">
    <property type="component" value="Unassembled WGS sequence"/>
</dbReference>
<reference evidence="4" key="1">
    <citation type="journal article" date="2014" name="Genome Announc.">
        <title>Draft Genome Sequences of Marine Flavobacterium Nonlabens Strains NR17, NR24, NR27, NR32, NR33, and Ara13.</title>
        <authorList>
            <person name="Nakanishi M."/>
            <person name="Meirelles P."/>
            <person name="Suzuki R."/>
            <person name="Takatani N."/>
            <person name="Mino S."/>
            <person name="Suda W."/>
            <person name="Oshima K."/>
            <person name="Hattori M."/>
            <person name="Ohkuma M."/>
            <person name="Hosokawa M."/>
            <person name="Miyashita K."/>
            <person name="Thompson F.L."/>
            <person name="Niwa A."/>
            <person name="Sawabe T."/>
            <person name="Sawabe T."/>
        </authorList>
    </citation>
    <scope>NUCLEOTIDE SEQUENCE [LARGE SCALE GENOMIC DNA]</scope>
    <source>
        <strain evidence="4">JCM 19294</strain>
    </source>
</reference>
<sequence>MNIKLHKILFFLIVAFAGFQVVNAQDYLGFPYGGTAPTTSTIPGNSIIIECENFDSTDAAGTDNGANYSDNASTPPAGVVGTYNDKSAGNIGNSAFRVNNTDADISDFTDAVTGMPVTAISNGQGQEYQMYTVTIAQDGNYTMTLNYATGGTNKRQQLFLRNISDLSTVHTFLNTDILPATGNSFTFMDFTSPTDGTADLLAGTYVLQSRVVVNGPNYNHIQITTNSVLSNDDIDDSSVVLNNPVKDILTISGLDANVETVAVFDLLGKQVLNEQIQQNTSSSFSLDMNTLDSGLYIVRFQDNEGNGFVRKVIKE</sequence>
<feature type="signal peptide" evidence="2">
    <location>
        <begin position="1"/>
        <end position="24"/>
    </location>
</feature>
<feature type="chain" id="PRO_5001861669" description="CBM6 domain-containing protein" evidence="2">
    <location>
        <begin position="25"/>
        <end position="315"/>
    </location>
</feature>
<dbReference type="InterPro" id="IPR026444">
    <property type="entry name" value="Secre_tail"/>
</dbReference>
<dbReference type="InterPro" id="IPR005084">
    <property type="entry name" value="CBM6"/>
</dbReference>
<dbReference type="RefSeq" id="WP_042279977.1">
    <property type="nucleotide sequence ID" value="NZ_BBML01000008.1"/>
</dbReference>
<dbReference type="Pfam" id="PF18962">
    <property type="entry name" value="Por_Secre_tail"/>
    <property type="match status" value="1"/>
</dbReference>
<dbReference type="PROSITE" id="PS51175">
    <property type="entry name" value="CBM6"/>
    <property type="match status" value="1"/>
</dbReference>
<keyword evidence="5" id="KW-1185">Reference proteome</keyword>
<evidence type="ECO:0000313" key="4">
    <source>
        <dbReference type="EMBL" id="GAK98032.1"/>
    </source>
</evidence>
<dbReference type="GO" id="GO:0030246">
    <property type="term" value="F:carbohydrate binding"/>
    <property type="evidence" value="ECO:0007669"/>
    <property type="project" value="InterPro"/>
</dbReference>
<dbReference type="eggNOG" id="ENOG50349KM">
    <property type="taxonomic scope" value="Bacteria"/>
</dbReference>
<dbReference type="Gene3D" id="2.60.120.260">
    <property type="entry name" value="Galactose-binding domain-like"/>
    <property type="match status" value="1"/>
</dbReference>
<dbReference type="EMBL" id="BBML01000008">
    <property type="protein sequence ID" value="GAK98032.1"/>
    <property type="molecule type" value="Genomic_DNA"/>
</dbReference>
<dbReference type="NCBIfam" id="TIGR04183">
    <property type="entry name" value="Por_Secre_tail"/>
    <property type="match status" value="1"/>
</dbReference>
<gene>
    <name evidence="4" type="ORF">JCM19294_1654</name>
</gene>